<sequence length="448" mass="53020">MIWLVELQMKNLKFSLIHPISMLIIYLFSNNNLIRLKNCEKECNGSSNKDLTQLQNNLNALDQNQIVHLKKKSIKKTQVEIIKEENKLNQCINAIINVQMEEIQKKLAFFEEYEKIVLNEKNLVELQQKQTLAERLIVVQQKLQMYNEENNQQYIFYQIIIMQQQQQQNPTYEKKLNRTGKPKGMNTQKPLDKTNAWSSDQQSTQAIQALSRLGRFICFQQTGKKKIAIDQNDQNKATVDQNDQNKTIVDQNQQSKPKQKQPLDAPGIFLNSSKIQIVKLIGEYCQIVEKSNKNCIVFFFRSSHPEFEIINGVPQLINNFDKYGIYPALKKLAPMLKQKFLDEYFTYLQFQHGQLQYIKEIQVLYDDFHNKTLKSAETLLQCLFTKYLIKYYEDLDLLTKKNFEERVQNIYEKFYNEHQTKQDYEACINELLACMQVEEEFDQQYTCD</sequence>
<evidence type="ECO:0000313" key="4">
    <source>
        <dbReference type="Proteomes" id="UP000689195"/>
    </source>
</evidence>
<dbReference type="InterPro" id="IPR032451">
    <property type="entry name" value="SMARCC_C"/>
</dbReference>
<reference evidence="3" key="1">
    <citation type="submission" date="2021-01" db="EMBL/GenBank/DDBJ databases">
        <authorList>
            <consortium name="Genoscope - CEA"/>
            <person name="William W."/>
        </authorList>
    </citation>
    <scope>NUCLEOTIDE SEQUENCE</scope>
</reference>
<protein>
    <recommendedName>
        <fullName evidence="2">SMARCC C-terminal domain-containing protein</fullName>
    </recommendedName>
</protein>
<name>A0A8S1UF76_9CILI</name>
<dbReference type="AlphaFoldDB" id="A0A8S1UF76"/>
<evidence type="ECO:0000256" key="1">
    <source>
        <dbReference type="SAM" id="MobiDB-lite"/>
    </source>
</evidence>
<feature type="compositionally biased region" description="Low complexity" evidence="1">
    <location>
        <begin position="251"/>
        <end position="262"/>
    </location>
</feature>
<accession>A0A8S1UF76</accession>
<feature type="region of interest" description="Disordered" evidence="1">
    <location>
        <begin position="176"/>
        <end position="200"/>
    </location>
</feature>
<gene>
    <name evidence="3" type="ORF">PPENT_87.1.T0380244</name>
</gene>
<feature type="region of interest" description="Disordered" evidence="1">
    <location>
        <begin position="234"/>
        <end position="264"/>
    </location>
</feature>
<keyword evidence="4" id="KW-1185">Reference proteome</keyword>
<feature type="compositionally biased region" description="Polar residues" evidence="1">
    <location>
        <begin position="234"/>
        <end position="250"/>
    </location>
</feature>
<evidence type="ECO:0000313" key="3">
    <source>
        <dbReference type="EMBL" id="CAD8162797.1"/>
    </source>
</evidence>
<feature type="compositionally biased region" description="Polar residues" evidence="1">
    <location>
        <begin position="185"/>
        <end position="200"/>
    </location>
</feature>
<evidence type="ECO:0000259" key="2">
    <source>
        <dbReference type="Pfam" id="PF16495"/>
    </source>
</evidence>
<proteinExistence type="predicted"/>
<comment type="caution">
    <text evidence="3">The sequence shown here is derived from an EMBL/GenBank/DDBJ whole genome shotgun (WGS) entry which is preliminary data.</text>
</comment>
<feature type="domain" description="SMARCC C-terminal" evidence="2">
    <location>
        <begin position="83"/>
        <end position="147"/>
    </location>
</feature>
<dbReference type="Proteomes" id="UP000689195">
    <property type="component" value="Unassembled WGS sequence"/>
</dbReference>
<dbReference type="OrthoDB" id="303528at2759"/>
<dbReference type="Pfam" id="PF16495">
    <property type="entry name" value="SWIRM-assoc_1"/>
    <property type="match status" value="1"/>
</dbReference>
<dbReference type="EMBL" id="CAJJDO010000038">
    <property type="protein sequence ID" value="CAD8162797.1"/>
    <property type="molecule type" value="Genomic_DNA"/>
</dbReference>
<organism evidence="3 4">
    <name type="scientific">Paramecium pentaurelia</name>
    <dbReference type="NCBI Taxonomy" id="43138"/>
    <lineage>
        <taxon>Eukaryota</taxon>
        <taxon>Sar</taxon>
        <taxon>Alveolata</taxon>
        <taxon>Ciliophora</taxon>
        <taxon>Intramacronucleata</taxon>
        <taxon>Oligohymenophorea</taxon>
        <taxon>Peniculida</taxon>
        <taxon>Parameciidae</taxon>
        <taxon>Paramecium</taxon>
    </lineage>
</organism>